<dbReference type="Proteomes" id="UP000324358">
    <property type="component" value="Unassembled WGS sequence"/>
</dbReference>
<dbReference type="PANTHER" id="PTHR42852">
    <property type="entry name" value="THIOL:DISULFIDE INTERCHANGE PROTEIN DSBE"/>
    <property type="match status" value="1"/>
</dbReference>
<sequence>MKFTLNLIAFIFIKLLFSQENELKLSIDITSDEKVESVVFENLRGNIFYSLKDKTSINFQNKLIEEYFFTIKTKDSLYEEMIWLDQGEFDISISLKSKSLKIDVVGSEIFDKTVEYENGYKNLTLSNATDEEVNKFLFKELNKNIENPFSFKIGINILFKNQSNREVLSQLMSIIDSQPESVKSHYTSGLMIKTLKSRLNSGNINLADFTFLDQNNQNNKILIENNEYILLDFWHTACPPCLKDHIEIKNLTDAFKAKKTKIVSLSSDQAGRIEIWKKYLKSKNLPWENYLEIEINSLTDSLEIRIFPTYILLDRQNNVVAYTNSLSDIKTKLEIKY</sequence>
<dbReference type="InterPro" id="IPR013766">
    <property type="entry name" value="Thioredoxin_domain"/>
</dbReference>
<feature type="domain" description="Thioredoxin" evidence="1">
    <location>
        <begin position="200"/>
        <end position="337"/>
    </location>
</feature>
<gene>
    <name evidence="2" type="ORF">ES675_02385</name>
</gene>
<dbReference type="InterPro" id="IPR036249">
    <property type="entry name" value="Thioredoxin-like_sf"/>
</dbReference>
<dbReference type="Pfam" id="PF13905">
    <property type="entry name" value="Thioredoxin_8"/>
    <property type="match status" value="1"/>
</dbReference>
<dbReference type="PROSITE" id="PS51352">
    <property type="entry name" value="THIOREDOXIN_2"/>
    <property type="match status" value="1"/>
</dbReference>
<dbReference type="CDD" id="cd02966">
    <property type="entry name" value="TlpA_like_family"/>
    <property type="match status" value="1"/>
</dbReference>
<dbReference type="SUPFAM" id="SSF52833">
    <property type="entry name" value="Thioredoxin-like"/>
    <property type="match status" value="1"/>
</dbReference>
<dbReference type="AlphaFoldDB" id="A0A5D0R0C9"/>
<name>A0A5D0R0C9_9FLAO</name>
<accession>A0A5D0R0C9</accession>
<dbReference type="OrthoDB" id="1069091at2"/>
<dbReference type="InterPro" id="IPR050553">
    <property type="entry name" value="Thioredoxin_ResA/DsbE_sf"/>
</dbReference>
<dbReference type="PANTHER" id="PTHR42852:SF13">
    <property type="entry name" value="PROTEIN DIPZ"/>
    <property type="match status" value="1"/>
</dbReference>
<dbReference type="InterPro" id="IPR012336">
    <property type="entry name" value="Thioredoxin-like_fold"/>
</dbReference>
<organism evidence="2 3">
    <name type="scientific">Bizionia algoritergicola</name>
    <dbReference type="NCBI Taxonomy" id="291187"/>
    <lineage>
        <taxon>Bacteria</taxon>
        <taxon>Pseudomonadati</taxon>
        <taxon>Bacteroidota</taxon>
        <taxon>Flavobacteriia</taxon>
        <taxon>Flavobacteriales</taxon>
        <taxon>Flavobacteriaceae</taxon>
        <taxon>Bizionia</taxon>
    </lineage>
</organism>
<dbReference type="EMBL" id="VSKL01000001">
    <property type="protein sequence ID" value="TYB75003.1"/>
    <property type="molecule type" value="Genomic_DNA"/>
</dbReference>
<reference evidence="2 3" key="1">
    <citation type="submission" date="2019-08" db="EMBL/GenBank/DDBJ databases">
        <title>Genomes of Antarctic Bizionia species.</title>
        <authorList>
            <person name="Bowman J.P."/>
        </authorList>
    </citation>
    <scope>NUCLEOTIDE SEQUENCE [LARGE SCALE GENOMIC DNA]</scope>
    <source>
        <strain evidence="2 3">APA-1</strain>
    </source>
</reference>
<protein>
    <submittedName>
        <fullName evidence="2">Redoxin family protein</fullName>
    </submittedName>
</protein>
<dbReference type="RefSeq" id="WP_148367217.1">
    <property type="nucleotide sequence ID" value="NZ_VSKL01000001.1"/>
</dbReference>
<dbReference type="Gene3D" id="3.40.30.10">
    <property type="entry name" value="Glutaredoxin"/>
    <property type="match status" value="1"/>
</dbReference>
<evidence type="ECO:0000259" key="1">
    <source>
        <dbReference type="PROSITE" id="PS51352"/>
    </source>
</evidence>
<comment type="caution">
    <text evidence="2">The sequence shown here is derived from an EMBL/GenBank/DDBJ whole genome shotgun (WGS) entry which is preliminary data.</text>
</comment>
<evidence type="ECO:0000313" key="3">
    <source>
        <dbReference type="Proteomes" id="UP000324358"/>
    </source>
</evidence>
<keyword evidence="3" id="KW-1185">Reference proteome</keyword>
<evidence type="ECO:0000313" key="2">
    <source>
        <dbReference type="EMBL" id="TYB75003.1"/>
    </source>
</evidence>
<proteinExistence type="predicted"/>